<feature type="transmembrane region" description="Helical" evidence="12">
    <location>
        <begin position="165"/>
        <end position="188"/>
    </location>
</feature>
<evidence type="ECO:0000256" key="1">
    <source>
        <dbReference type="ARBA" id="ARBA00004651"/>
    </source>
</evidence>
<feature type="transmembrane region" description="Helical" evidence="12">
    <location>
        <begin position="420"/>
        <end position="439"/>
    </location>
</feature>
<keyword evidence="5 12" id="KW-0812">Transmembrane</keyword>
<feature type="transmembrane region" description="Helical" evidence="12">
    <location>
        <begin position="87"/>
        <end position="108"/>
    </location>
</feature>
<evidence type="ECO:0000256" key="4">
    <source>
        <dbReference type="ARBA" id="ARBA00022475"/>
    </source>
</evidence>
<keyword evidence="14" id="KW-1185">Reference proteome</keyword>
<evidence type="ECO:0000313" key="14">
    <source>
        <dbReference type="Proteomes" id="UP001432027"/>
    </source>
</evidence>
<dbReference type="Gene3D" id="1.20.1730.10">
    <property type="entry name" value="Sodium/glucose cotransporter"/>
    <property type="match status" value="1"/>
</dbReference>
<dbReference type="Pfam" id="PF00474">
    <property type="entry name" value="SSF"/>
    <property type="match status" value="1"/>
</dbReference>
<accession>A0AAV5TMY1</accession>
<keyword evidence="8" id="KW-0406">Ion transport</keyword>
<evidence type="ECO:0000256" key="12">
    <source>
        <dbReference type="SAM" id="Phobius"/>
    </source>
</evidence>
<dbReference type="GO" id="GO:0006814">
    <property type="term" value="P:sodium ion transport"/>
    <property type="evidence" value="ECO:0007669"/>
    <property type="project" value="UniProtKB-KW"/>
</dbReference>
<reference evidence="13" key="1">
    <citation type="submission" date="2023-10" db="EMBL/GenBank/DDBJ databases">
        <title>Genome assembly of Pristionchus species.</title>
        <authorList>
            <person name="Yoshida K."/>
            <person name="Sommer R.J."/>
        </authorList>
    </citation>
    <scope>NUCLEOTIDE SEQUENCE</scope>
    <source>
        <strain evidence="13">RS0144</strain>
    </source>
</reference>
<dbReference type="InterPro" id="IPR051163">
    <property type="entry name" value="Sodium:Solute_Symporter_SSF"/>
</dbReference>
<evidence type="ECO:0000256" key="10">
    <source>
        <dbReference type="ARBA" id="ARBA00023201"/>
    </source>
</evidence>
<dbReference type="GO" id="GO:0005886">
    <property type="term" value="C:plasma membrane"/>
    <property type="evidence" value="ECO:0007669"/>
    <property type="project" value="UniProtKB-SubCell"/>
</dbReference>
<keyword evidence="6 12" id="KW-1133">Transmembrane helix</keyword>
<evidence type="ECO:0000256" key="6">
    <source>
        <dbReference type="ARBA" id="ARBA00022989"/>
    </source>
</evidence>
<dbReference type="GO" id="GO:0015293">
    <property type="term" value="F:symporter activity"/>
    <property type="evidence" value="ECO:0007669"/>
    <property type="project" value="TreeGrafter"/>
</dbReference>
<keyword evidence="7" id="KW-0915">Sodium</keyword>
<evidence type="ECO:0000313" key="13">
    <source>
        <dbReference type="EMBL" id="GMS95696.1"/>
    </source>
</evidence>
<feature type="transmembrane region" description="Helical" evidence="12">
    <location>
        <begin position="446"/>
        <end position="466"/>
    </location>
</feature>
<evidence type="ECO:0008006" key="15">
    <source>
        <dbReference type="Google" id="ProtNLM"/>
    </source>
</evidence>
<comment type="subcellular location">
    <subcellularLocation>
        <location evidence="1">Cell membrane</location>
        <topology evidence="1">Multi-pass membrane protein</topology>
    </subcellularLocation>
</comment>
<proteinExistence type="inferred from homology"/>
<evidence type="ECO:0000256" key="11">
    <source>
        <dbReference type="RuleBase" id="RU362091"/>
    </source>
</evidence>
<feature type="transmembrane region" description="Helical" evidence="12">
    <location>
        <begin position="522"/>
        <end position="542"/>
    </location>
</feature>
<gene>
    <name evidence="13" type="ORF">PENTCL1PPCAC_17871</name>
</gene>
<feature type="transmembrane region" description="Helical" evidence="12">
    <location>
        <begin position="284"/>
        <end position="311"/>
    </location>
</feature>
<keyword evidence="3" id="KW-0813">Transport</keyword>
<protein>
    <recommendedName>
        <fullName evidence="15">Sodium/solute symporter</fullName>
    </recommendedName>
</protein>
<dbReference type="AlphaFoldDB" id="A0AAV5TMY1"/>
<dbReference type="InterPro" id="IPR038377">
    <property type="entry name" value="Na/Glc_symporter_sf"/>
</dbReference>
<organism evidence="13 14">
    <name type="scientific">Pristionchus entomophagus</name>
    <dbReference type="NCBI Taxonomy" id="358040"/>
    <lineage>
        <taxon>Eukaryota</taxon>
        <taxon>Metazoa</taxon>
        <taxon>Ecdysozoa</taxon>
        <taxon>Nematoda</taxon>
        <taxon>Chromadorea</taxon>
        <taxon>Rhabditida</taxon>
        <taxon>Rhabditina</taxon>
        <taxon>Diplogasteromorpha</taxon>
        <taxon>Diplogasteroidea</taxon>
        <taxon>Neodiplogasteridae</taxon>
        <taxon>Pristionchus</taxon>
    </lineage>
</organism>
<evidence type="ECO:0000256" key="7">
    <source>
        <dbReference type="ARBA" id="ARBA00023053"/>
    </source>
</evidence>
<dbReference type="PANTHER" id="PTHR42985">
    <property type="entry name" value="SODIUM-COUPLED MONOCARBOXYLATE TRANSPORTER"/>
    <property type="match status" value="1"/>
</dbReference>
<dbReference type="PANTHER" id="PTHR42985:SF40">
    <property type="entry name" value="LD47995P-RELATED"/>
    <property type="match status" value="1"/>
</dbReference>
<dbReference type="Proteomes" id="UP001432027">
    <property type="component" value="Unassembled WGS sequence"/>
</dbReference>
<keyword evidence="10" id="KW-0739">Sodium transport</keyword>
<comment type="similarity">
    <text evidence="2 11">Belongs to the sodium:solute symporter (SSF) (TC 2.A.21) family.</text>
</comment>
<name>A0AAV5TMY1_9BILA</name>
<comment type="caution">
    <text evidence="13">The sequence shown here is derived from an EMBL/GenBank/DDBJ whole genome shotgun (WGS) entry which is preliminary data.</text>
</comment>
<feature type="transmembrane region" description="Helical" evidence="12">
    <location>
        <begin position="389"/>
        <end position="408"/>
    </location>
</feature>
<keyword evidence="4" id="KW-1003">Cell membrane</keyword>
<dbReference type="PROSITE" id="PS50283">
    <property type="entry name" value="NA_SOLUT_SYMP_3"/>
    <property type="match status" value="1"/>
</dbReference>
<dbReference type="NCBIfam" id="TIGR00813">
    <property type="entry name" value="sss"/>
    <property type="match status" value="1"/>
</dbReference>
<keyword evidence="9 12" id="KW-0472">Membrane</keyword>
<evidence type="ECO:0000256" key="2">
    <source>
        <dbReference type="ARBA" id="ARBA00006434"/>
    </source>
</evidence>
<feature type="transmembrane region" description="Helical" evidence="12">
    <location>
        <begin position="343"/>
        <end position="369"/>
    </location>
</feature>
<feature type="transmembrane region" description="Helical" evidence="12">
    <location>
        <begin position="195"/>
        <end position="211"/>
    </location>
</feature>
<dbReference type="EMBL" id="BTSX01000004">
    <property type="protein sequence ID" value="GMS95696.1"/>
    <property type="molecule type" value="Genomic_DNA"/>
</dbReference>
<feature type="transmembrane region" description="Helical" evidence="12">
    <location>
        <begin position="132"/>
        <end position="153"/>
    </location>
</feature>
<evidence type="ECO:0000256" key="8">
    <source>
        <dbReference type="ARBA" id="ARBA00023065"/>
    </source>
</evidence>
<sequence>MTDSKDIHWLDYLVFGLSILLSLSTGVYHAIKREWFPSGGDAKEDYLVGGRKMPPLPVALSLLSSFLSGVLMLGVPAEIYVRGPQVWVSFVMGMAASILTAHLLLPVFHKMKSTCVHEYFIHRYDSLIIRRLYSLLFLSYTLIYMSTVIYAPSVALSHVISIDKMIIMAIFGGTTTLYTCIGGLKAVVWADSIQAVIMYCGVLCLIVRGLMHERVGGVQRVYQLAVETERIHELWRIDPRLTQYNSLWISLGSGTITWLAAFGVNQLAIQRYASLPSLRDAQRIIYYTLIPFFILITLVSSIGFLALAYFYNCDPRESNEAASEDHIIILFARDILQPTPGLFGLYVSCIMAATLSTLSSGLNSVAAAIYEDWLNEWIDGRISHSRAALINKGLTIAAGVITTIVAFLGESLGGVMKMCVNLLGAIAGPMVGIFLIGIFVPRSGKWSTLVSFILSILIMSSLYLIASGQTPYDLIHFPTNTTREGCIGLTTHNATPLLRPPLHYDGHFGDPNSSWIAKISPWSYPGVGCLLMIVIAIPLTFFEATDPSKRYLTFYGRNEDWPLTLKGDKLTQLTAESSSKSSESPLLSSHSS</sequence>
<evidence type="ECO:0000256" key="3">
    <source>
        <dbReference type="ARBA" id="ARBA00022448"/>
    </source>
</evidence>
<evidence type="ECO:0000256" key="9">
    <source>
        <dbReference type="ARBA" id="ARBA00023136"/>
    </source>
</evidence>
<evidence type="ECO:0000256" key="5">
    <source>
        <dbReference type="ARBA" id="ARBA00022692"/>
    </source>
</evidence>
<feature type="transmembrane region" description="Helical" evidence="12">
    <location>
        <begin position="246"/>
        <end position="264"/>
    </location>
</feature>
<dbReference type="InterPro" id="IPR001734">
    <property type="entry name" value="Na/solute_symporter"/>
</dbReference>
<feature type="transmembrane region" description="Helical" evidence="12">
    <location>
        <begin position="12"/>
        <end position="31"/>
    </location>
</feature>